<feature type="transmembrane region" description="Helical" evidence="1">
    <location>
        <begin position="188"/>
        <end position="209"/>
    </location>
</feature>
<evidence type="ECO:0000256" key="1">
    <source>
        <dbReference type="SAM" id="Phobius"/>
    </source>
</evidence>
<name>A0A4R6M785_9GAMM</name>
<dbReference type="RefSeq" id="WP_133503867.1">
    <property type="nucleotide sequence ID" value="NZ_SNXC01000012.1"/>
</dbReference>
<accession>A0A4R6M785</accession>
<gene>
    <name evidence="3" type="ORF">DFP79_2095</name>
</gene>
<protein>
    <submittedName>
        <fullName evidence="3">Histidine kinase-like protein</fullName>
    </submittedName>
</protein>
<keyword evidence="4" id="KW-1185">Reference proteome</keyword>
<feature type="transmembrane region" description="Helical" evidence="1">
    <location>
        <begin position="6"/>
        <end position="23"/>
    </location>
</feature>
<evidence type="ECO:0000313" key="3">
    <source>
        <dbReference type="EMBL" id="TDO97278.1"/>
    </source>
</evidence>
<keyword evidence="3" id="KW-0418">Kinase</keyword>
<keyword evidence="1" id="KW-0472">Membrane</keyword>
<feature type="transmembrane region" description="Helical" evidence="1">
    <location>
        <begin position="58"/>
        <end position="78"/>
    </location>
</feature>
<dbReference type="GO" id="GO:0016301">
    <property type="term" value="F:kinase activity"/>
    <property type="evidence" value="ECO:0007669"/>
    <property type="project" value="UniProtKB-KW"/>
</dbReference>
<dbReference type="Proteomes" id="UP000294656">
    <property type="component" value="Unassembled WGS sequence"/>
</dbReference>
<dbReference type="AlphaFoldDB" id="A0A4R6M785"/>
<keyword evidence="3" id="KW-0808">Transferase</keyword>
<organism evidence="3 4">
    <name type="scientific">Marinomonas balearica</name>
    <dbReference type="NCBI Taxonomy" id="491947"/>
    <lineage>
        <taxon>Bacteria</taxon>
        <taxon>Pseudomonadati</taxon>
        <taxon>Pseudomonadota</taxon>
        <taxon>Gammaproteobacteria</taxon>
        <taxon>Oceanospirillales</taxon>
        <taxon>Oceanospirillaceae</taxon>
        <taxon>Marinomonas</taxon>
    </lineage>
</organism>
<keyword evidence="1" id="KW-0812">Transmembrane</keyword>
<dbReference type="Gene3D" id="1.10.10.60">
    <property type="entry name" value="Homeodomain-like"/>
    <property type="match status" value="1"/>
</dbReference>
<feature type="domain" description="Histidine kinase N-terminal 7TM region" evidence="2">
    <location>
        <begin position="6"/>
        <end position="206"/>
    </location>
</feature>
<sequence length="294" mass="33655">MLWIIPSLTVLLIKIFLFFQPVVRKQKYLLFFLISTFFLSIFELIGFFRLGYDLLVLKLYYCTAIFTVLHLALISAEIARTARFLRAKVLLFLAFSLTAIILFSNRIVADYTIMPNSSITRVTGDLYYIFQIYALTLLIVSLAILIKSTVEQRETIARKRCIIVLIALCPAIVAAVVVMCLMEMGFQINMAVILSVTICFMLLIFRGNYDEHDVFRTMKYIPFSSERAFYLKLKSLSKKLSLPATGESVNIKEALKEVEELVVKNANQYFDTQKEVAKALNISESSLSRKLPKK</sequence>
<feature type="transmembrane region" description="Helical" evidence="1">
    <location>
        <begin position="128"/>
        <end position="150"/>
    </location>
</feature>
<dbReference type="InterPro" id="IPR031621">
    <property type="entry name" value="HisKA_7TM"/>
</dbReference>
<feature type="transmembrane region" description="Helical" evidence="1">
    <location>
        <begin position="90"/>
        <end position="108"/>
    </location>
</feature>
<reference evidence="3 4" key="1">
    <citation type="submission" date="2019-03" db="EMBL/GenBank/DDBJ databases">
        <title>Genomic Encyclopedia of Type Strains, Phase III (KMG-III): the genomes of soil and plant-associated and newly described type strains.</title>
        <authorList>
            <person name="Whitman W."/>
        </authorList>
    </citation>
    <scope>NUCLEOTIDE SEQUENCE [LARGE SCALE GENOMIC DNA]</scope>
    <source>
        <strain evidence="3 4">CECT 7378</strain>
    </source>
</reference>
<evidence type="ECO:0000313" key="4">
    <source>
        <dbReference type="Proteomes" id="UP000294656"/>
    </source>
</evidence>
<dbReference type="EMBL" id="SNXC01000012">
    <property type="protein sequence ID" value="TDO97278.1"/>
    <property type="molecule type" value="Genomic_DNA"/>
</dbReference>
<dbReference type="Pfam" id="PF16927">
    <property type="entry name" value="HisKA_7TM"/>
    <property type="match status" value="1"/>
</dbReference>
<evidence type="ECO:0000259" key="2">
    <source>
        <dbReference type="Pfam" id="PF16927"/>
    </source>
</evidence>
<dbReference type="OrthoDB" id="9827088at2"/>
<comment type="caution">
    <text evidence="3">The sequence shown here is derived from an EMBL/GenBank/DDBJ whole genome shotgun (WGS) entry which is preliminary data.</text>
</comment>
<feature type="transmembrane region" description="Helical" evidence="1">
    <location>
        <begin position="30"/>
        <end position="52"/>
    </location>
</feature>
<proteinExistence type="predicted"/>
<keyword evidence="1" id="KW-1133">Transmembrane helix</keyword>
<feature type="transmembrane region" description="Helical" evidence="1">
    <location>
        <begin position="162"/>
        <end position="182"/>
    </location>
</feature>